<keyword evidence="3" id="KW-0732">Signal</keyword>
<evidence type="ECO:0000313" key="4">
    <source>
        <dbReference type="EMBL" id="TWT57533.1"/>
    </source>
</evidence>
<feature type="region of interest" description="Disordered" evidence="2">
    <location>
        <begin position="165"/>
        <end position="194"/>
    </location>
</feature>
<feature type="region of interest" description="Disordered" evidence="2">
    <location>
        <begin position="206"/>
        <end position="225"/>
    </location>
</feature>
<feature type="region of interest" description="Disordered" evidence="2">
    <location>
        <begin position="273"/>
        <end position="293"/>
    </location>
</feature>
<dbReference type="InterPro" id="IPR019734">
    <property type="entry name" value="TPR_rpt"/>
</dbReference>
<name>A0A5C5X5K7_9PLAN</name>
<sequence length="608" mass="65727" precursor="true">MRRISHTLLLVAPVLLAATGCASKPSWMASRSPAPAVQAAEEDRFDRLLEIAEKYEQKGKTEVAQKLYEQILEEDPTHSVARNRITLLNESLAKAENYPQPLDLKKTETAIAKSDASNVIVPVENEGWVETLDSETQQPKSEDPQLTRAQQQEFLALLEEHLEHTPSPAASTAAAATETLDSSQQKPSPQSEQSFPEFVNVAANTESAEPQVAETPEPAQVESLPSEPIASIGEFDWAPTNTQGDAIASQTTEPSNSSETPWWDAIFEEGETAPKATSTPAEETTPKASPGKVTLASTLVESSSETETELEVKTAVEVRPAPVLEHPTSESTRLIVESDLNPTVIQPKWAPTRPEETPVASPEEIPAAELAATPIPENLQPVIALLSSEVPGERISGLVQLSLQGPEAQPASLEVRKLLEDPNPLVRTHAAGTIRDLEGDAWDTVHELRDLLTEDDPQVVQLSAYLLGKMGPEAMDAVEQLCQIRDQGTGLARLHAAEALLNIVPHDPRSYAVLEQALASVPVEERYFAAVTLAGMTGDYREDAAIALRVALHDEEAIVRSAAALSLGALQEYAMFALPDLMHMAEYDLPEVRISATTALDCLSTPSK</sequence>
<dbReference type="SUPFAM" id="SSF48371">
    <property type="entry name" value="ARM repeat"/>
    <property type="match status" value="1"/>
</dbReference>
<evidence type="ECO:0000313" key="5">
    <source>
        <dbReference type="Proteomes" id="UP000317243"/>
    </source>
</evidence>
<dbReference type="PROSITE" id="PS50005">
    <property type="entry name" value="TPR"/>
    <property type="match status" value="1"/>
</dbReference>
<evidence type="ECO:0000256" key="3">
    <source>
        <dbReference type="SAM" id="SignalP"/>
    </source>
</evidence>
<evidence type="ECO:0000256" key="1">
    <source>
        <dbReference type="PROSITE-ProRule" id="PRU00339"/>
    </source>
</evidence>
<dbReference type="AlphaFoldDB" id="A0A5C5X5K7"/>
<keyword evidence="5" id="KW-1185">Reference proteome</keyword>
<dbReference type="Pfam" id="PF13646">
    <property type="entry name" value="HEAT_2"/>
    <property type="match status" value="1"/>
</dbReference>
<dbReference type="InterPro" id="IPR011989">
    <property type="entry name" value="ARM-like"/>
</dbReference>
<dbReference type="PROSITE" id="PS51257">
    <property type="entry name" value="PROKAR_LIPOPROTEIN"/>
    <property type="match status" value="1"/>
</dbReference>
<accession>A0A5C5X5K7</accession>
<dbReference type="OrthoDB" id="289043at2"/>
<dbReference type="Proteomes" id="UP000317243">
    <property type="component" value="Unassembled WGS sequence"/>
</dbReference>
<feature type="compositionally biased region" description="Polar residues" evidence="2">
    <location>
        <begin position="239"/>
        <end position="260"/>
    </location>
</feature>
<dbReference type="EMBL" id="SIHI01000001">
    <property type="protein sequence ID" value="TWT57533.1"/>
    <property type="molecule type" value="Genomic_DNA"/>
</dbReference>
<gene>
    <name evidence="4" type="ORF">KOR42_08940</name>
</gene>
<keyword evidence="1" id="KW-0802">TPR repeat</keyword>
<proteinExistence type="predicted"/>
<reference evidence="4 5" key="1">
    <citation type="submission" date="2019-02" db="EMBL/GenBank/DDBJ databases">
        <title>Deep-cultivation of Planctomycetes and their phenomic and genomic characterization uncovers novel biology.</title>
        <authorList>
            <person name="Wiegand S."/>
            <person name="Jogler M."/>
            <person name="Boedeker C."/>
            <person name="Pinto D."/>
            <person name="Vollmers J."/>
            <person name="Rivas-Marin E."/>
            <person name="Kohn T."/>
            <person name="Peeters S.H."/>
            <person name="Heuer A."/>
            <person name="Rast P."/>
            <person name="Oberbeckmann S."/>
            <person name="Bunk B."/>
            <person name="Jeske O."/>
            <person name="Meyerdierks A."/>
            <person name="Storesund J.E."/>
            <person name="Kallscheuer N."/>
            <person name="Luecker S."/>
            <person name="Lage O.M."/>
            <person name="Pohl T."/>
            <person name="Merkel B.J."/>
            <person name="Hornburger P."/>
            <person name="Mueller R.-W."/>
            <person name="Bruemmer F."/>
            <person name="Labrenz M."/>
            <person name="Spormann A.M."/>
            <person name="Op Den Camp H."/>
            <person name="Overmann J."/>
            <person name="Amann R."/>
            <person name="Jetten M.S.M."/>
            <person name="Mascher T."/>
            <person name="Medema M.H."/>
            <person name="Devos D.P."/>
            <person name="Kaster A.-K."/>
            <person name="Ovreas L."/>
            <person name="Rohde M."/>
            <person name="Galperin M.Y."/>
            <person name="Jogler C."/>
        </authorList>
    </citation>
    <scope>NUCLEOTIDE SEQUENCE [LARGE SCALE GENOMIC DNA]</scope>
    <source>
        <strain evidence="4 5">KOR42</strain>
    </source>
</reference>
<feature type="signal peptide" evidence="3">
    <location>
        <begin position="1"/>
        <end position="17"/>
    </location>
</feature>
<dbReference type="Gene3D" id="1.25.10.10">
    <property type="entry name" value="Leucine-rich Repeat Variant"/>
    <property type="match status" value="2"/>
</dbReference>
<comment type="caution">
    <text evidence="4">The sequence shown here is derived from an EMBL/GenBank/DDBJ whole genome shotgun (WGS) entry which is preliminary data.</text>
</comment>
<evidence type="ECO:0000256" key="2">
    <source>
        <dbReference type="SAM" id="MobiDB-lite"/>
    </source>
</evidence>
<dbReference type="InterPro" id="IPR016024">
    <property type="entry name" value="ARM-type_fold"/>
</dbReference>
<feature type="chain" id="PRO_5022754081" evidence="3">
    <location>
        <begin position="18"/>
        <end position="608"/>
    </location>
</feature>
<protein>
    <submittedName>
        <fullName evidence="4">HEAT repeat protein</fullName>
    </submittedName>
</protein>
<feature type="region of interest" description="Disordered" evidence="2">
    <location>
        <begin position="235"/>
        <end position="260"/>
    </location>
</feature>
<organism evidence="4 5">
    <name type="scientific">Thalassoglobus neptunius</name>
    <dbReference type="NCBI Taxonomy" id="1938619"/>
    <lineage>
        <taxon>Bacteria</taxon>
        <taxon>Pseudomonadati</taxon>
        <taxon>Planctomycetota</taxon>
        <taxon>Planctomycetia</taxon>
        <taxon>Planctomycetales</taxon>
        <taxon>Planctomycetaceae</taxon>
        <taxon>Thalassoglobus</taxon>
    </lineage>
</organism>
<feature type="repeat" description="TPR" evidence="1">
    <location>
        <begin position="45"/>
        <end position="78"/>
    </location>
</feature>